<reference evidence="2 3" key="1">
    <citation type="submission" date="2023-03" db="EMBL/GenBank/DDBJ databases">
        <title>Draft genome sequence of type strain Streptomyces ferralitis JCM 14344.</title>
        <authorList>
            <person name="Klaysubun C."/>
            <person name="Duangmal K."/>
        </authorList>
    </citation>
    <scope>NUCLEOTIDE SEQUENCE [LARGE SCALE GENOMIC DNA]</scope>
    <source>
        <strain evidence="2 3">JCM 14344</strain>
    </source>
</reference>
<dbReference type="EMBL" id="JARHTQ010000007">
    <property type="protein sequence ID" value="MDF2256806.1"/>
    <property type="molecule type" value="Genomic_DNA"/>
</dbReference>
<dbReference type="Proteomes" id="UP001220022">
    <property type="component" value="Unassembled WGS sequence"/>
</dbReference>
<accession>A0ABT5YYY1</accession>
<dbReference type="InterPro" id="IPR036388">
    <property type="entry name" value="WH-like_DNA-bd_sf"/>
</dbReference>
<evidence type="ECO:0000313" key="2">
    <source>
        <dbReference type="EMBL" id="MDF2256806.1"/>
    </source>
</evidence>
<feature type="domain" description="HTH lysR-type" evidence="1">
    <location>
        <begin position="1"/>
        <end position="16"/>
    </location>
</feature>
<dbReference type="RefSeq" id="WP_275813655.1">
    <property type="nucleotide sequence ID" value="NZ_BAAANM010000001.1"/>
</dbReference>
<evidence type="ECO:0000259" key="1">
    <source>
        <dbReference type="PROSITE" id="PS50931"/>
    </source>
</evidence>
<dbReference type="Gene3D" id="1.10.10.10">
    <property type="entry name" value="Winged helix-like DNA-binding domain superfamily/Winged helix DNA-binding domain"/>
    <property type="match status" value="1"/>
</dbReference>
<name>A0ABT5YYY1_9ACTN</name>
<proteinExistence type="predicted"/>
<keyword evidence="3" id="KW-1185">Reference proteome</keyword>
<protein>
    <recommendedName>
        <fullName evidence="1">HTH lysR-type domain-containing protein</fullName>
    </recommendedName>
</protein>
<evidence type="ECO:0000313" key="3">
    <source>
        <dbReference type="Proteomes" id="UP001220022"/>
    </source>
</evidence>
<gene>
    <name evidence="2" type="ORF">P2L57_14060</name>
</gene>
<comment type="caution">
    <text evidence="2">The sequence shown here is derived from an EMBL/GenBank/DDBJ whole genome shotgun (WGS) entry which is preliminary data.</text>
</comment>
<dbReference type="PROSITE" id="PS50931">
    <property type="entry name" value="HTH_LYSR"/>
    <property type="match status" value="1"/>
</dbReference>
<dbReference type="InterPro" id="IPR000847">
    <property type="entry name" value="LysR_HTH_N"/>
</dbReference>
<sequence length="126" mass="13296">MGVALLQRTTRHIRLTTAGSVLLEDATVALDAITTAEARALRAGQGDRPPVIAVKPGSDGRLLRAVNERYQRDGGQRAPSIPVSDLSATTVAPAYRRDTRSRSVAAYAQTALAVAAENLEATAFLV</sequence>
<organism evidence="2 3">
    <name type="scientific">Streptantibioticus ferralitis</name>
    <dbReference type="NCBI Taxonomy" id="236510"/>
    <lineage>
        <taxon>Bacteria</taxon>
        <taxon>Bacillati</taxon>
        <taxon>Actinomycetota</taxon>
        <taxon>Actinomycetes</taxon>
        <taxon>Kitasatosporales</taxon>
        <taxon>Streptomycetaceae</taxon>
        <taxon>Streptantibioticus</taxon>
    </lineage>
</organism>